<evidence type="ECO:0000313" key="1">
    <source>
        <dbReference type="EMBL" id="KAL3332291.1"/>
    </source>
</evidence>
<dbReference type="Proteomes" id="UP001627284">
    <property type="component" value="Unassembled WGS sequence"/>
</dbReference>
<reference evidence="1 2" key="1">
    <citation type="submission" date="2024-05" db="EMBL/GenBank/DDBJ databases">
        <title>De novo assembly of an allotetraploid wild potato.</title>
        <authorList>
            <person name="Hosaka A.J."/>
        </authorList>
    </citation>
    <scope>NUCLEOTIDE SEQUENCE [LARGE SCALE GENOMIC DNA]</scope>
    <source>
        <tissue evidence="1">Young leaves</tissue>
    </source>
</reference>
<organism evidence="1 2">
    <name type="scientific">Solanum stoloniferum</name>
    <dbReference type="NCBI Taxonomy" id="62892"/>
    <lineage>
        <taxon>Eukaryota</taxon>
        <taxon>Viridiplantae</taxon>
        <taxon>Streptophyta</taxon>
        <taxon>Embryophyta</taxon>
        <taxon>Tracheophyta</taxon>
        <taxon>Spermatophyta</taxon>
        <taxon>Magnoliopsida</taxon>
        <taxon>eudicotyledons</taxon>
        <taxon>Gunneridae</taxon>
        <taxon>Pentapetalae</taxon>
        <taxon>asterids</taxon>
        <taxon>lamiids</taxon>
        <taxon>Solanales</taxon>
        <taxon>Solanaceae</taxon>
        <taxon>Solanoideae</taxon>
        <taxon>Solaneae</taxon>
        <taxon>Solanum</taxon>
    </lineage>
</organism>
<comment type="caution">
    <text evidence="1">The sequence shown here is derived from an EMBL/GenBank/DDBJ whole genome shotgun (WGS) entry which is preliminary data.</text>
</comment>
<dbReference type="EMBL" id="JBJKTR010000019">
    <property type="protein sequence ID" value="KAL3332291.1"/>
    <property type="molecule type" value="Genomic_DNA"/>
</dbReference>
<protein>
    <submittedName>
        <fullName evidence="1">Uncharacterized protein</fullName>
    </submittedName>
</protein>
<proteinExistence type="predicted"/>
<evidence type="ECO:0000313" key="2">
    <source>
        <dbReference type="Proteomes" id="UP001627284"/>
    </source>
</evidence>
<accession>A0ABD2RMH3</accession>
<name>A0ABD2RMH3_9SOLN</name>
<sequence>MVFIDRSDRFLVVVGTAPVHFSMQGTPSRRIKVFPLCKAINALFKIFSSRSFILPTQWLSKARHERIKKIGKIVGDPAYTPFYVTLLVASQFEIFLELLLKPFIISTLVCESILGSVVY</sequence>
<keyword evidence="2" id="KW-1185">Reference proteome</keyword>
<gene>
    <name evidence="1" type="ORF">AABB24_032733</name>
</gene>
<dbReference type="AlphaFoldDB" id="A0ABD2RMH3"/>